<evidence type="ECO:0000313" key="11">
    <source>
        <dbReference type="EMBL" id="CCG80860.1"/>
    </source>
</evidence>
<gene>
    <name evidence="11" type="ORF">TAPDE_000505</name>
</gene>
<dbReference type="STRING" id="1097556.R4XBZ2"/>
<keyword evidence="5 9" id="KW-1133">Transmembrane helix</keyword>
<evidence type="ECO:0000256" key="6">
    <source>
        <dbReference type="ARBA" id="ARBA00023136"/>
    </source>
</evidence>
<dbReference type="GO" id="GO:0005351">
    <property type="term" value="F:carbohydrate:proton symporter activity"/>
    <property type="evidence" value="ECO:0007669"/>
    <property type="project" value="TreeGrafter"/>
</dbReference>
<dbReference type="PROSITE" id="PS00216">
    <property type="entry name" value="SUGAR_TRANSPORT_1"/>
    <property type="match status" value="1"/>
</dbReference>
<evidence type="ECO:0000256" key="3">
    <source>
        <dbReference type="ARBA" id="ARBA00022448"/>
    </source>
</evidence>
<dbReference type="PANTHER" id="PTHR48022:SF91">
    <property type="entry name" value="MAJOR FACILITATOR SUPERFAMILY (MFS) PROFILE DOMAIN-CONTAINING PROTEIN-RELATED"/>
    <property type="match status" value="1"/>
</dbReference>
<dbReference type="PRINTS" id="PR00171">
    <property type="entry name" value="SUGRTRNSPORT"/>
</dbReference>
<comment type="subcellular location">
    <subcellularLocation>
        <location evidence="1">Membrane</location>
        <topology evidence="1">Multi-pass membrane protein</topology>
    </subcellularLocation>
</comment>
<dbReference type="Proteomes" id="UP000013776">
    <property type="component" value="Unassembled WGS sequence"/>
</dbReference>
<feature type="compositionally biased region" description="Basic and acidic residues" evidence="8">
    <location>
        <begin position="539"/>
        <end position="565"/>
    </location>
</feature>
<evidence type="ECO:0000256" key="2">
    <source>
        <dbReference type="ARBA" id="ARBA00010992"/>
    </source>
</evidence>
<evidence type="ECO:0000256" key="1">
    <source>
        <dbReference type="ARBA" id="ARBA00004141"/>
    </source>
</evidence>
<feature type="transmembrane region" description="Helical" evidence="9">
    <location>
        <begin position="209"/>
        <end position="229"/>
    </location>
</feature>
<feature type="transmembrane region" description="Helical" evidence="9">
    <location>
        <begin position="472"/>
        <end position="491"/>
    </location>
</feature>
<evidence type="ECO:0000256" key="5">
    <source>
        <dbReference type="ARBA" id="ARBA00022989"/>
    </source>
</evidence>
<sequence length="577" mass="63172">MSTSSEAGTAVDPNRKNYAVDKPSPGEARFAKEKITFRVILLCILASMGGFIFGYDTGEISGLVAMPDFIARFGSNGGFSNVREGLIVSLLSVGSLVGALSGGPLANYPIVGRKGAIIVACIIFIIGTVIQIASITSWVQLMVGRFVAGLGVGQLSAVVPVYQAESAPKQIRGTLTATYQLFITFGILVAYLINFGTVKIDEGNSPSCWRITIGIGFIWPVFLILGMLFMPESPRFTLRCGNEERCRRDMVKIRGVPADDVALNYDIAEMKEAMAIDSKLPHGLGEIFRGKPKVFYRVLLGFSLQMFQQLTGANYFFYYGTTIFQSIGSPKNPYVTSIILGAVNFGCTFGGLYVVEKFGRRKALILGGIGMAASFLVFASVGFKLVVPGSQDAHGQGTPTKTAGYVMVIFGCLFILSYATTWAPVVWTVNSEMMPSRVRALAVGICTSGNWSWNFLLSFFTPFITNDIGFKYGYVFAACSLAGAVVVYFFLYETRGLTLEQIDEMYGTEGLKPWKSSSWEPTDHEILYKQRQELLSETDRYKRDQHGAGEEQHLDYVERSRRGDGNEESVAGFRSMA</sequence>
<dbReference type="Gene3D" id="1.20.1250.20">
    <property type="entry name" value="MFS general substrate transporter like domains"/>
    <property type="match status" value="1"/>
</dbReference>
<feature type="transmembrane region" description="Helical" evidence="9">
    <location>
        <begin position="403"/>
        <end position="429"/>
    </location>
</feature>
<feature type="region of interest" description="Disordered" evidence="8">
    <location>
        <begin position="1"/>
        <end position="22"/>
    </location>
</feature>
<protein>
    <submittedName>
        <fullName evidence="11">MFS monosaccharide transporter</fullName>
    </submittedName>
</protein>
<evidence type="ECO:0000259" key="10">
    <source>
        <dbReference type="PROSITE" id="PS50850"/>
    </source>
</evidence>
<evidence type="ECO:0000256" key="7">
    <source>
        <dbReference type="RuleBase" id="RU003346"/>
    </source>
</evidence>
<dbReference type="InterPro" id="IPR003663">
    <property type="entry name" value="Sugar/inositol_transpt"/>
</dbReference>
<dbReference type="GO" id="GO:0005886">
    <property type="term" value="C:plasma membrane"/>
    <property type="evidence" value="ECO:0007669"/>
    <property type="project" value="UniProtKB-ARBA"/>
</dbReference>
<dbReference type="InterPro" id="IPR005828">
    <property type="entry name" value="MFS_sugar_transport-like"/>
</dbReference>
<name>R4XBZ2_TAPDE</name>
<dbReference type="VEuPathDB" id="FungiDB:TAPDE_000505"/>
<evidence type="ECO:0000256" key="4">
    <source>
        <dbReference type="ARBA" id="ARBA00022692"/>
    </source>
</evidence>
<feature type="transmembrane region" description="Helical" evidence="9">
    <location>
        <begin position="86"/>
        <end position="108"/>
    </location>
</feature>
<evidence type="ECO:0000313" key="12">
    <source>
        <dbReference type="Proteomes" id="UP000013776"/>
    </source>
</evidence>
<dbReference type="PROSITE" id="PS00217">
    <property type="entry name" value="SUGAR_TRANSPORT_2"/>
    <property type="match status" value="1"/>
</dbReference>
<feature type="transmembrane region" description="Helical" evidence="9">
    <location>
        <begin position="142"/>
        <end position="162"/>
    </location>
</feature>
<feature type="transmembrane region" description="Helical" evidence="9">
    <location>
        <begin position="338"/>
        <end position="356"/>
    </location>
</feature>
<organism evidence="11 12">
    <name type="scientific">Taphrina deformans (strain PYCC 5710 / ATCC 11124 / CBS 356.35 / IMI 108563 / JCM 9778 / NBRC 8474)</name>
    <name type="common">Peach leaf curl fungus</name>
    <name type="synonym">Lalaria deformans</name>
    <dbReference type="NCBI Taxonomy" id="1097556"/>
    <lineage>
        <taxon>Eukaryota</taxon>
        <taxon>Fungi</taxon>
        <taxon>Dikarya</taxon>
        <taxon>Ascomycota</taxon>
        <taxon>Taphrinomycotina</taxon>
        <taxon>Taphrinomycetes</taxon>
        <taxon>Taphrinales</taxon>
        <taxon>Taphrinaceae</taxon>
        <taxon>Taphrina</taxon>
    </lineage>
</organism>
<comment type="similarity">
    <text evidence="2 7">Belongs to the major facilitator superfamily. Sugar transporter (TC 2.A.1.1) family.</text>
</comment>
<feature type="region of interest" description="Disordered" evidence="8">
    <location>
        <begin position="539"/>
        <end position="577"/>
    </location>
</feature>
<feature type="transmembrane region" description="Helical" evidence="9">
    <location>
        <begin position="35"/>
        <end position="55"/>
    </location>
</feature>
<dbReference type="NCBIfam" id="TIGR00879">
    <property type="entry name" value="SP"/>
    <property type="match status" value="1"/>
</dbReference>
<dbReference type="CDD" id="cd17356">
    <property type="entry name" value="MFS_HXT"/>
    <property type="match status" value="1"/>
</dbReference>
<dbReference type="InterPro" id="IPR020846">
    <property type="entry name" value="MFS_dom"/>
</dbReference>
<proteinExistence type="inferred from homology"/>
<dbReference type="InterPro" id="IPR005829">
    <property type="entry name" value="Sugar_transporter_CS"/>
</dbReference>
<feature type="domain" description="Major facilitator superfamily (MFS) profile" evidence="10">
    <location>
        <begin position="42"/>
        <end position="495"/>
    </location>
</feature>
<dbReference type="PANTHER" id="PTHR48022">
    <property type="entry name" value="PLASTIDIC GLUCOSE TRANSPORTER 4"/>
    <property type="match status" value="1"/>
</dbReference>
<evidence type="ECO:0000256" key="8">
    <source>
        <dbReference type="SAM" id="MobiDB-lite"/>
    </source>
</evidence>
<dbReference type="InterPro" id="IPR050360">
    <property type="entry name" value="MFS_Sugar_Transporters"/>
</dbReference>
<dbReference type="eggNOG" id="KOG0254">
    <property type="taxonomic scope" value="Eukaryota"/>
</dbReference>
<feature type="transmembrane region" description="Helical" evidence="9">
    <location>
        <begin position="115"/>
        <end position="136"/>
    </location>
</feature>
<dbReference type="Pfam" id="PF00083">
    <property type="entry name" value="Sugar_tr"/>
    <property type="match status" value="1"/>
</dbReference>
<feature type="transmembrane region" description="Helical" evidence="9">
    <location>
        <begin position="363"/>
        <end position="383"/>
    </location>
</feature>
<dbReference type="PROSITE" id="PS50850">
    <property type="entry name" value="MFS"/>
    <property type="match status" value="1"/>
</dbReference>
<accession>R4XBZ2</accession>
<dbReference type="InterPro" id="IPR036259">
    <property type="entry name" value="MFS_trans_sf"/>
</dbReference>
<dbReference type="SUPFAM" id="SSF103473">
    <property type="entry name" value="MFS general substrate transporter"/>
    <property type="match status" value="1"/>
</dbReference>
<dbReference type="OrthoDB" id="2241241at2759"/>
<keyword evidence="6 9" id="KW-0472">Membrane</keyword>
<keyword evidence="3 7" id="KW-0813">Transport</keyword>
<keyword evidence="4 9" id="KW-0812">Transmembrane</keyword>
<evidence type="ECO:0000256" key="9">
    <source>
        <dbReference type="SAM" id="Phobius"/>
    </source>
</evidence>
<dbReference type="EMBL" id="CAHR02000016">
    <property type="protein sequence ID" value="CCG80860.1"/>
    <property type="molecule type" value="Genomic_DNA"/>
</dbReference>
<comment type="caution">
    <text evidence="11">The sequence shown here is derived from an EMBL/GenBank/DDBJ whole genome shotgun (WGS) entry which is preliminary data.</text>
</comment>
<dbReference type="AlphaFoldDB" id="R4XBZ2"/>
<feature type="transmembrane region" description="Helical" evidence="9">
    <location>
        <begin position="441"/>
        <end position="460"/>
    </location>
</feature>
<feature type="transmembrane region" description="Helical" evidence="9">
    <location>
        <begin position="174"/>
        <end position="197"/>
    </location>
</feature>
<reference evidence="11 12" key="1">
    <citation type="journal article" date="2013" name="MBio">
        <title>Genome sequencing of the plant pathogen Taphrina deformans, the causal agent of peach leaf curl.</title>
        <authorList>
            <person name="Cisse O.H."/>
            <person name="Almeida J.M.G.C.F."/>
            <person name="Fonseca A."/>
            <person name="Kumar A.A."/>
            <person name="Salojaervi J."/>
            <person name="Overmyer K."/>
            <person name="Hauser P.M."/>
            <person name="Pagni M."/>
        </authorList>
    </citation>
    <scope>NUCLEOTIDE SEQUENCE [LARGE SCALE GENOMIC DNA]</scope>
    <source>
        <strain evidence="12">PYCC 5710 / ATCC 11124 / CBS 356.35 / IMI 108563 / JCM 9778 / NBRC 8474</strain>
    </source>
</reference>
<dbReference type="FunFam" id="1.20.1250.20:FF:000044">
    <property type="entry name" value="Hexose transporter Hxt3p"/>
    <property type="match status" value="1"/>
</dbReference>
<feature type="transmembrane region" description="Helical" evidence="9">
    <location>
        <begin position="294"/>
        <end position="318"/>
    </location>
</feature>
<keyword evidence="12" id="KW-1185">Reference proteome</keyword>